<proteinExistence type="predicted"/>
<evidence type="ECO:0000313" key="2">
    <source>
        <dbReference type="Proteomes" id="UP000550707"/>
    </source>
</evidence>
<name>A0A7J8GL39_MOLMO</name>
<keyword evidence="2" id="KW-1185">Reference proteome</keyword>
<comment type="caution">
    <text evidence="1">The sequence shown here is derived from an EMBL/GenBank/DDBJ whole genome shotgun (WGS) entry which is preliminary data.</text>
</comment>
<dbReference type="AlphaFoldDB" id="A0A7J8GL39"/>
<dbReference type="Proteomes" id="UP000550707">
    <property type="component" value="Unassembled WGS sequence"/>
</dbReference>
<dbReference type="InParanoid" id="A0A7J8GL39"/>
<reference evidence="1 2" key="1">
    <citation type="journal article" date="2020" name="Nature">
        <title>Six reference-quality genomes reveal evolution of bat adaptations.</title>
        <authorList>
            <person name="Jebb D."/>
            <person name="Huang Z."/>
            <person name="Pippel M."/>
            <person name="Hughes G.M."/>
            <person name="Lavrichenko K."/>
            <person name="Devanna P."/>
            <person name="Winkler S."/>
            <person name="Jermiin L.S."/>
            <person name="Skirmuntt E.C."/>
            <person name="Katzourakis A."/>
            <person name="Burkitt-Gray L."/>
            <person name="Ray D.A."/>
            <person name="Sullivan K.A.M."/>
            <person name="Roscito J.G."/>
            <person name="Kirilenko B.M."/>
            <person name="Davalos L.M."/>
            <person name="Corthals A.P."/>
            <person name="Power M.L."/>
            <person name="Jones G."/>
            <person name="Ransome R.D."/>
            <person name="Dechmann D.K.N."/>
            <person name="Locatelli A.G."/>
            <person name="Puechmaille S.J."/>
            <person name="Fedrigo O."/>
            <person name="Jarvis E.D."/>
            <person name="Hiller M."/>
            <person name="Vernes S.C."/>
            <person name="Myers E.W."/>
            <person name="Teeling E.C."/>
        </authorList>
    </citation>
    <scope>NUCLEOTIDE SEQUENCE [LARGE SCALE GENOMIC DNA]</scope>
    <source>
        <strain evidence="1">MMolMol1</strain>
        <tissue evidence="1">Muscle</tissue>
    </source>
</reference>
<dbReference type="EMBL" id="JACASF010000009">
    <property type="protein sequence ID" value="KAF6460578.1"/>
    <property type="molecule type" value="Genomic_DNA"/>
</dbReference>
<sequence>MTVEGAGKALQNLFLSSPRSSGLSPFSLKETAPSTWRSKSSFEGFSASNHSALLLLSLPSHVVRKGVFGDWMLTKLFSKLPSVPYIGQWEWLGDTGALGLWTLRAGTAFAVVAVFPCHHQFPVSCS</sequence>
<organism evidence="1 2">
    <name type="scientific">Molossus molossus</name>
    <name type="common">Pallas' mastiff bat</name>
    <name type="synonym">Vespertilio molossus</name>
    <dbReference type="NCBI Taxonomy" id="27622"/>
    <lineage>
        <taxon>Eukaryota</taxon>
        <taxon>Metazoa</taxon>
        <taxon>Chordata</taxon>
        <taxon>Craniata</taxon>
        <taxon>Vertebrata</taxon>
        <taxon>Euteleostomi</taxon>
        <taxon>Mammalia</taxon>
        <taxon>Eutheria</taxon>
        <taxon>Laurasiatheria</taxon>
        <taxon>Chiroptera</taxon>
        <taxon>Yangochiroptera</taxon>
        <taxon>Molossidae</taxon>
        <taxon>Molossus</taxon>
    </lineage>
</organism>
<accession>A0A7J8GL39</accession>
<protein>
    <submittedName>
        <fullName evidence="1">Uncharacterized protein</fullName>
    </submittedName>
</protein>
<gene>
    <name evidence="1" type="ORF">HJG59_011490</name>
</gene>
<evidence type="ECO:0000313" key="1">
    <source>
        <dbReference type="EMBL" id="KAF6460578.1"/>
    </source>
</evidence>